<accession>A0A7G5FD26</accession>
<dbReference type="InterPro" id="IPR036397">
    <property type="entry name" value="RNaseH_sf"/>
</dbReference>
<dbReference type="Gene3D" id="3.30.420.10">
    <property type="entry name" value="Ribonuclease H-like superfamily/Ribonuclease H"/>
    <property type="match status" value="1"/>
</dbReference>
<dbReference type="InterPro" id="IPR050900">
    <property type="entry name" value="Transposase_IS3/IS150/IS904"/>
</dbReference>
<dbReference type="AlphaFoldDB" id="A0A7G5FD26"/>
<organism evidence="2 3">
    <name type="scientific">Corynebacterium hindlerae</name>
    <dbReference type="NCBI Taxonomy" id="699041"/>
    <lineage>
        <taxon>Bacteria</taxon>
        <taxon>Bacillati</taxon>
        <taxon>Actinomycetota</taxon>
        <taxon>Actinomycetes</taxon>
        <taxon>Mycobacteriales</taxon>
        <taxon>Corynebacteriaceae</taxon>
        <taxon>Corynebacterium</taxon>
    </lineage>
</organism>
<gene>
    <name evidence="2" type="ORF">HW450_09100</name>
</gene>
<dbReference type="InterPro" id="IPR012337">
    <property type="entry name" value="RNaseH-like_sf"/>
</dbReference>
<sequence length="78" mass="9001">MCWDNAVAESFFSTLKLHLLHERKQFDSKQHARLETLSWIETYYNRQRRHSATGLIPAEAMADFLTPSPELLPEALAA</sequence>
<evidence type="ECO:0000313" key="2">
    <source>
        <dbReference type="EMBL" id="QMV84517.1"/>
    </source>
</evidence>
<dbReference type="PROSITE" id="PS50994">
    <property type="entry name" value="INTEGRASE"/>
    <property type="match status" value="1"/>
</dbReference>
<dbReference type="GO" id="GO:0003676">
    <property type="term" value="F:nucleic acid binding"/>
    <property type="evidence" value="ECO:0007669"/>
    <property type="project" value="InterPro"/>
</dbReference>
<proteinExistence type="predicted"/>
<dbReference type="InterPro" id="IPR001584">
    <property type="entry name" value="Integrase_cat-core"/>
</dbReference>
<dbReference type="Pfam" id="PF13683">
    <property type="entry name" value="rve_3"/>
    <property type="match status" value="1"/>
</dbReference>
<keyword evidence="3" id="KW-1185">Reference proteome</keyword>
<dbReference type="PANTHER" id="PTHR46889">
    <property type="entry name" value="TRANSPOSASE INSF FOR INSERTION SEQUENCE IS3B-RELATED"/>
    <property type="match status" value="1"/>
</dbReference>
<dbReference type="Proteomes" id="UP000515570">
    <property type="component" value="Chromosome"/>
</dbReference>
<dbReference type="GO" id="GO:0015074">
    <property type="term" value="P:DNA integration"/>
    <property type="evidence" value="ECO:0007669"/>
    <property type="project" value="InterPro"/>
</dbReference>
<dbReference type="PANTHER" id="PTHR46889:SF4">
    <property type="entry name" value="TRANSPOSASE INSO FOR INSERTION SEQUENCE ELEMENT IS911B-RELATED"/>
    <property type="match status" value="1"/>
</dbReference>
<protein>
    <submittedName>
        <fullName evidence="2">Transposase</fullName>
    </submittedName>
</protein>
<dbReference type="SUPFAM" id="SSF53098">
    <property type="entry name" value="Ribonuclease H-like"/>
    <property type="match status" value="1"/>
</dbReference>
<feature type="domain" description="Integrase catalytic" evidence="1">
    <location>
        <begin position="1"/>
        <end position="65"/>
    </location>
</feature>
<reference evidence="2 3" key="1">
    <citation type="submission" date="2020-07" db="EMBL/GenBank/DDBJ databases">
        <title>non toxigenic Corynebacterium sp. nov from a clinical source.</title>
        <authorList>
            <person name="Bernier A.-M."/>
            <person name="Bernard K."/>
        </authorList>
    </citation>
    <scope>NUCLEOTIDE SEQUENCE [LARGE SCALE GENOMIC DNA]</scope>
    <source>
        <strain evidence="3">NML 93-0612</strain>
    </source>
</reference>
<name>A0A7G5FD26_9CORY</name>
<dbReference type="EMBL" id="CP059833">
    <property type="protein sequence ID" value="QMV84517.1"/>
    <property type="molecule type" value="Genomic_DNA"/>
</dbReference>
<evidence type="ECO:0000313" key="3">
    <source>
        <dbReference type="Proteomes" id="UP000515570"/>
    </source>
</evidence>
<evidence type="ECO:0000259" key="1">
    <source>
        <dbReference type="PROSITE" id="PS50994"/>
    </source>
</evidence>